<evidence type="ECO:0000313" key="1">
    <source>
        <dbReference type="EMBL" id="MDY0871765.1"/>
    </source>
</evidence>
<dbReference type="Pfam" id="PF12692">
    <property type="entry name" value="Methyltransf_17"/>
    <property type="match status" value="1"/>
</dbReference>
<dbReference type="GO" id="GO:0008168">
    <property type="term" value="F:methyltransferase activity"/>
    <property type="evidence" value="ECO:0007669"/>
    <property type="project" value="UniProtKB-KW"/>
</dbReference>
<organism evidence="1 2">
    <name type="scientific">Dongia rigui</name>
    <dbReference type="NCBI Taxonomy" id="940149"/>
    <lineage>
        <taxon>Bacteria</taxon>
        <taxon>Pseudomonadati</taxon>
        <taxon>Pseudomonadota</taxon>
        <taxon>Alphaproteobacteria</taxon>
        <taxon>Rhodospirillales</taxon>
        <taxon>Dongiaceae</taxon>
        <taxon>Dongia</taxon>
    </lineage>
</organism>
<keyword evidence="1" id="KW-0489">Methyltransferase</keyword>
<dbReference type="GO" id="GO:0032259">
    <property type="term" value="P:methylation"/>
    <property type="evidence" value="ECO:0007669"/>
    <property type="project" value="UniProtKB-KW"/>
</dbReference>
<dbReference type="Proteomes" id="UP001271769">
    <property type="component" value="Unassembled WGS sequence"/>
</dbReference>
<dbReference type="RefSeq" id="WP_320500190.1">
    <property type="nucleotide sequence ID" value="NZ_JAXCLX010000001.1"/>
</dbReference>
<keyword evidence="1" id="KW-0808">Transferase</keyword>
<name>A0ABU5DWT5_9PROT</name>
<protein>
    <submittedName>
        <fullName evidence="1">Class I SAM-dependent methyltransferase</fullName>
    </submittedName>
</protein>
<keyword evidence="2" id="KW-1185">Reference proteome</keyword>
<reference evidence="1 2" key="1">
    <citation type="journal article" date="2013" name="Antonie Van Leeuwenhoek">
        <title>Dongia rigui sp. nov., isolated from freshwater of a large wetland in Korea.</title>
        <authorList>
            <person name="Baik K.S."/>
            <person name="Hwang Y.M."/>
            <person name="Choi J.S."/>
            <person name="Kwon J."/>
            <person name="Seong C.N."/>
        </authorList>
    </citation>
    <scope>NUCLEOTIDE SEQUENCE [LARGE SCALE GENOMIC DNA]</scope>
    <source>
        <strain evidence="1 2">04SU4-P</strain>
    </source>
</reference>
<dbReference type="SUPFAM" id="SSF53335">
    <property type="entry name" value="S-adenosyl-L-methionine-dependent methyltransferases"/>
    <property type="match status" value="1"/>
</dbReference>
<comment type="caution">
    <text evidence="1">The sequence shown here is derived from an EMBL/GenBank/DDBJ whole genome shotgun (WGS) entry which is preliminary data.</text>
</comment>
<evidence type="ECO:0000313" key="2">
    <source>
        <dbReference type="Proteomes" id="UP001271769"/>
    </source>
</evidence>
<sequence length="164" mass="17708">MSRLDSFIRRLEAQRSCLADAARRSRETRGVVLELGLGNGRTFDHLREICAGRDIYVFDRQVAAHPDCIPAPDRMFLGDFTQTLKDARAKLGDNAAAMIHVDLGSGDAAASLALAARLAPDIAALMAPRAVLVSDQPVEAPDLAALPLPEGVRPGRYFMAEKRG</sequence>
<dbReference type="EMBL" id="JAXCLX010000001">
    <property type="protein sequence ID" value="MDY0871765.1"/>
    <property type="molecule type" value="Genomic_DNA"/>
</dbReference>
<proteinExistence type="predicted"/>
<dbReference type="Gene3D" id="3.40.50.150">
    <property type="entry name" value="Vaccinia Virus protein VP39"/>
    <property type="match status" value="1"/>
</dbReference>
<dbReference type="InterPro" id="IPR029063">
    <property type="entry name" value="SAM-dependent_MTases_sf"/>
</dbReference>
<dbReference type="InterPro" id="IPR025690">
    <property type="entry name" value="Methyltransf_put"/>
</dbReference>
<accession>A0ABU5DWT5</accession>
<gene>
    <name evidence="1" type="ORF">SMD31_07520</name>
</gene>